<dbReference type="Pfam" id="PF23663">
    <property type="entry name" value="Znf_SCAND3"/>
    <property type="match status" value="1"/>
</dbReference>
<feature type="domain" description="SCAN" evidence="2">
    <location>
        <begin position="56"/>
        <end position="87"/>
    </location>
</feature>
<dbReference type="InterPro" id="IPR057560">
    <property type="entry name" value="Znf_SCAND3"/>
</dbReference>
<evidence type="ECO:0000256" key="1">
    <source>
        <dbReference type="SAM" id="MobiDB-lite"/>
    </source>
</evidence>
<sequence>MQGTVLFAEDLHENIIHDDGNQASGDAMVTEQPSVSMLTEGPSSSSTSCVCLKETSGAPTCQQCTRNVHAICGHSTKGNNDSHFDSILRML</sequence>
<comment type="caution">
    <text evidence="3">The sequence shown here is derived from an EMBL/GenBank/DDBJ whole genome shotgun (WGS) entry which is preliminary data.</text>
</comment>
<accession>A0AAV3YRA1</accession>
<reference evidence="3 4" key="1">
    <citation type="journal article" date="2021" name="Elife">
        <title>Chloroplast acquisition without the gene transfer in kleptoplastic sea slugs, Plakobranchus ocellatus.</title>
        <authorList>
            <person name="Maeda T."/>
            <person name="Takahashi S."/>
            <person name="Yoshida T."/>
            <person name="Shimamura S."/>
            <person name="Takaki Y."/>
            <person name="Nagai Y."/>
            <person name="Toyoda A."/>
            <person name="Suzuki Y."/>
            <person name="Arimoto A."/>
            <person name="Ishii H."/>
            <person name="Satoh N."/>
            <person name="Nishiyama T."/>
            <person name="Hasebe M."/>
            <person name="Maruyama T."/>
            <person name="Minagawa J."/>
            <person name="Obokata J."/>
            <person name="Shigenobu S."/>
        </authorList>
    </citation>
    <scope>NUCLEOTIDE SEQUENCE [LARGE SCALE GENOMIC DNA]</scope>
</reference>
<keyword evidence="4" id="KW-1185">Reference proteome</keyword>
<dbReference type="EMBL" id="BLXT01001473">
    <property type="protein sequence ID" value="GFN85845.1"/>
    <property type="molecule type" value="Genomic_DNA"/>
</dbReference>
<dbReference type="AlphaFoldDB" id="A0AAV3YRA1"/>
<evidence type="ECO:0000259" key="2">
    <source>
        <dbReference type="Pfam" id="PF23663"/>
    </source>
</evidence>
<feature type="region of interest" description="Disordered" evidence="1">
    <location>
        <begin position="17"/>
        <end position="45"/>
    </location>
</feature>
<gene>
    <name evidence="3" type="ORF">PoB_001235100</name>
</gene>
<organism evidence="3 4">
    <name type="scientific">Plakobranchus ocellatus</name>
    <dbReference type="NCBI Taxonomy" id="259542"/>
    <lineage>
        <taxon>Eukaryota</taxon>
        <taxon>Metazoa</taxon>
        <taxon>Spiralia</taxon>
        <taxon>Lophotrochozoa</taxon>
        <taxon>Mollusca</taxon>
        <taxon>Gastropoda</taxon>
        <taxon>Heterobranchia</taxon>
        <taxon>Euthyneura</taxon>
        <taxon>Panpulmonata</taxon>
        <taxon>Sacoglossa</taxon>
        <taxon>Placobranchoidea</taxon>
        <taxon>Plakobranchidae</taxon>
        <taxon>Plakobranchus</taxon>
    </lineage>
</organism>
<evidence type="ECO:0000313" key="3">
    <source>
        <dbReference type="EMBL" id="GFN85845.1"/>
    </source>
</evidence>
<feature type="compositionally biased region" description="Polar residues" evidence="1">
    <location>
        <begin position="31"/>
        <end position="45"/>
    </location>
</feature>
<dbReference type="Proteomes" id="UP000735302">
    <property type="component" value="Unassembled WGS sequence"/>
</dbReference>
<proteinExistence type="predicted"/>
<name>A0AAV3YRA1_9GAST</name>
<protein>
    <submittedName>
        <fullName evidence="3">Integrase core domain protein</fullName>
    </submittedName>
</protein>
<evidence type="ECO:0000313" key="4">
    <source>
        <dbReference type="Proteomes" id="UP000735302"/>
    </source>
</evidence>